<reference evidence="2" key="1">
    <citation type="submission" date="2023-12" db="EMBL/GenBank/DDBJ databases">
        <authorList>
            <person name="Brown T."/>
        </authorList>
    </citation>
    <scope>NUCLEOTIDE SEQUENCE</scope>
</reference>
<proteinExistence type="predicted"/>
<keyword evidence="3" id="KW-1185">Reference proteome</keyword>
<dbReference type="Proteomes" id="UP001314169">
    <property type="component" value="Chromosome 12"/>
</dbReference>
<evidence type="ECO:0000256" key="1">
    <source>
        <dbReference type="SAM" id="MobiDB-lite"/>
    </source>
</evidence>
<organism evidence="2 3">
    <name type="scientific">Pipistrellus nathusii</name>
    <name type="common">Nathusius' pipistrelle</name>
    <dbReference type="NCBI Taxonomy" id="59473"/>
    <lineage>
        <taxon>Eukaryota</taxon>
        <taxon>Metazoa</taxon>
        <taxon>Chordata</taxon>
        <taxon>Craniata</taxon>
        <taxon>Vertebrata</taxon>
        <taxon>Euteleostomi</taxon>
        <taxon>Mammalia</taxon>
        <taxon>Eutheria</taxon>
        <taxon>Laurasiatheria</taxon>
        <taxon>Chiroptera</taxon>
        <taxon>Yangochiroptera</taxon>
        <taxon>Vespertilionidae</taxon>
        <taxon>Pipistrellus</taxon>
    </lineage>
</organism>
<feature type="region of interest" description="Disordered" evidence="1">
    <location>
        <begin position="1"/>
        <end position="25"/>
    </location>
</feature>
<accession>A0ABN9ZAR0</accession>
<protein>
    <submittedName>
        <fullName evidence="2">Uncharacterized protein</fullName>
    </submittedName>
</protein>
<dbReference type="EMBL" id="OY882869">
    <property type="protein sequence ID" value="CAK6434953.1"/>
    <property type="molecule type" value="Genomic_DNA"/>
</dbReference>
<sequence>MSLGLDPPQVAAGGPSPRFKGTCAVDGRPGREAVAAEWGLPDTRPGTPLALSWLLISLKCPWPLDGSSAFSLDSPPPSSQCAARVRRPAQSGRVATAYGLCTIPGGR</sequence>
<evidence type="ECO:0000313" key="2">
    <source>
        <dbReference type="EMBL" id="CAK6434953.1"/>
    </source>
</evidence>
<name>A0ABN9ZAR0_PIPNA</name>
<gene>
    <name evidence="2" type="ORF">MPIPNATIZW_LOCUS3259</name>
</gene>
<evidence type="ECO:0000313" key="3">
    <source>
        <dbReference type="Proteomes" id="UP001314169"/>
    </source>
</evidence>